<comment type="cofactor">
    <cofactor evidence="1">
        <name>FMN</name>
        <dbReference type="ChEBI" id="CHEBI:58210"/>
    </cofactor>
</comment>
<sequence>MAETKKPIIFAPETYQYDKDSLDIGDVDQSPIEQFHKWFDEAQKSGEPLPESTNFSTASLPSGRVSSRVVLLKELDDTGFVVYSNWRDSKKGKDVQSNSYAALTFFWKTLQRQVRVEGLVEFVSKETNQRYFDTRPRGSRIGAWSSPQSHEISGREEFEKVYQQREKEFEGKEQIPCPDYWGGVRVVPLEIEFWQGRPSRLHDRIVFRRETVQSEWKVLRIAP</sequence>
<dbReference type="AlphaFoldDB" id="W6MN20"/>
<dbReference type="OrthoDB" id="303614at2759"/>
<evidence type="ECO:0000313" key="11">
    <source>
        <dbReference type="Proteomes" id="UP000019384"/>
    </source>
</evidence>
<feature type="domain" description="Pyridoxine 5'-phosphate oxidase dimerisation C-terminal" evidence="9">
    <location>
        <begin position="181"/>
        <end position="223"/>
    </location>
</feature>
<dbReference type="EC" id="1.4.3.5" evidence="4"/>
<dbReference type="RefSeq" id="XP_022459631.1">
    <property type="nucleotide sequence ID" value="XM_022602049.1"/>
</dbReference>
<dbReference type="EMBL" id="HG793128">
    <property type="protein sequence ID" value="CDK27638.1"/>
    <property type="molecule type" value="Genomic_DNA"/>
</dbReference>
<dbReference type="InterPro" id="IPR000659">
    <property type="entry name" value="Pyridox_Oxase"/>
</dbReference>
<evidence type="ECO:0000256" key="5">
    <source>
        <dbReference type="ARBA" id="ARBA00022630"/>
    </source>
</evidence>
<comment type="pathway">
    <text evidence="2">Cofactor metabolism; pyridoxal 5'-phosphate salvage; pyridoxal 5'-phosphate from pyridoxamine 5'-phosphate: step 1/1.</text>
</comment>
<keyword evidence="11" id="KW-1185">Reference proteome</keyword>
<evidence type="ECO:0000256" key="6">
    <source>
        <dbReference type="ARBA" id="ARBA00022643"/>
    </source>
</evidence>
<evidence type="ECO:0000259" key="8">
    <source>
        <dbReference type="Pfam" id="PF01243"/>
    </source>
</evidence>
<dbReference type="Pfam" id="PF10590">
    <property type="entry name" value="PNP_phzG_C"/>
    <property type="match status" value="1"/>
</dbReference>
<keyword evidence="5" id="KW-0285">Flavoprotein</keyword>
<dbReference type="HAMAP" id="MF_01629">
    <property type="entry name" value="PdxH"/>
    <property type="match status" value="1"/>
</dbReference>
<keyword evidence="7" id="KW-0560">Oxidoreductase</keyword>
<dbReference type="InterPro" id="IPR019740">
    <property type="entry name" value="Pyridox_Oxase_CS"/>
</dbReference>
<dbReference type="GeneID" id="34521019"/>
<dbReference type="NCBIfam" id="NF004231">
    <property type="entry name" value="PRK05679.1"/>
    <property type="match status" value="1"/>
</dbReference>
<dbReference type="PANTHER" id="PTHR10851:SF0">
    <property type="entry name" value="PYRIDOXINE-5'-PHOSPHATE OXIDASE"/>
    <property type="match status" value="1"/>
</dbReference>
<dbReference type="SUPFAM" id="SSF50475">
    <property type="entry name" value="FMN-binding split barrel"/>
    <property type="match status" value="1"/>
</dbReference>
<keyword evidence="6" id="KW-0288">FMN</keyword>
<feature type="domain" description="Pyridoxamine 5'-phosphate oxidase N-terminal" evidence="8">
    <location>
        <begin position="54"/>
        <end position="160"/>
    </location>
</feature>
<dbReference type="STRING" id="1382522.W6MN20"/>
<comment type="pathway">
    <text evidence="3">Cofactor metabolism; pyridoxal 5'-phosphate salvage; pyridoxal 5'-phosphate from pyridoxine 5'-phosphate: step 1/1.</text>
</comment>
<dbReference type="Gene3D" id="2.30.110.10">
    <property type="entry name" value="Electron Transport, Fmn-binding Protein, Chain A"/>
    <property type="match status" value="1"/>
</dbReference>
<dbReference type="GO" id="GO:0004733">
    <property type="term" value="F:pyridoxamine phosphate oxidase activity"/>
    <property type="evidence" value="ECO:0007669"/>
    <property type="project" value="UniProtKB-EC"/>
</dbReference>
<protein>
    <recommendedName>
        <fullName evidence="4">pyridoxal 5'-phosphate synthase</fullName>
        <ecNumber evidence="4">1.4.3.5</ecNumber>
    </recommendedName>
</protein>
<evidence type="ECO:0000256" key="7">
    <source>
        <dbReference type="ARBA" id="ARBA00023002"/>
    </source>
</evidence>
<evidence type="ECO:0000256" key="1">
    <source>
        <dbReference type="ARBA" id="ARBA00001917"/>
    </source>
</evidence>
<dbReference type="Proteomes" id="UP000019384">
    <property type="component" value="Unassembled WGS sequence"/>
</dbReference>
<dbReference type="PROSITE" id="PS01064">
    <property type="entry name" value="PYRIDOX_OXIDASE"/>
    <property type="match status" value="1"/>
</dbReference>
<evidence type="ECO:0000256" key="2">
    <source>
        <dbReference type="ARBA" id="ARBA00004738"/>
    </source>
</evidence>
<organism evidence="10 11">
    <name type="scientific">Kuraishia capsulata CBS 1993</name>
    <dbReference type="NCBI Taxonomy" id="1382522"/>
    <lineage>
        <taxon>Eukaryota</taxon>
        <taxon>Fungi</taxon>
        <taxon>Dikarya</taxon>
        <taxon>Ascomycota</taxon>
        <taxon>Saccharomycotina</taxon>
        <taxon>Pichiomycetes</taxon>
        <taxon>Pichiales</taxon>
        <taxon>Pichiaceae</taxon>
        <taxon>Kuraishia</taxon>
    </lineage>
</organism>
<dbReference type="Pfam" id="PF01243">
    <property type="entry name" value="PNPOx_N"/>
    <property type="match status" value="1"/>
</dbReference>
<dbReference type="PANTHER" id="PTHR10851">
    <property type="entry name" value="PYRIDOXINE-5-PHOSPHATE OXIDASE"/>
    <property type="match status" value="1"/>
</dbReference>
<reference evidence="10" key="2">
    <citation type="submission" date="2014-02" db="EMBL/GenBank/DDBJ databases">
        <title>Complete DNA sequence of /Kuraishia capsulata/ illustrates novel genomic features among budding yeasts (/Saccharomycotina/).</title>
        <authorList>
            <person name="Morales L."/>
            <person name="Noel B."/>
            <person name="Porcel B."/>
            <person name="Marcet-Houben M."/>
            <person name="Hullo M-F."/>
            <person name="Sacerdot C."/>
            <person name="Tekaia F."/>
            <person name="Leh-Louis V."/>
            <person name="Despons L."/>
            <person name="Khanna V."/>
            <person name="Aury J-M."/>
            <person name="Barbe V."/>
            <person name="Couloux A."/>
            <person name="Labadie K."/>
            <person name="Pelletier E."/>
            <person name="Souciet J-L."/>
            <person name="Boekhout T."/>
            <person name="Gabaldon T."/>
            <person name="Wincker P."/>
            <person name="Dujon B."/>
        </authorList>
    </citation>
    <scope>NUCLEOTIDE SEQUENCE</scope>
    <source>
        <strain evidence="10">CBS 1993</strain>
    </source>
</reference>
<dbReference type="InterPro" id="IPR011576">
    <property type="entry name" value="Pyridox_Oxase_N"/>
</dbReference>
<name>W6MN20_9ASCO</name>
<dbReference type="InterPro" id="IPR019576">
    <property type="entry name" value="Pyridoxamine_oxidase_dimer_C"/>
</dbReference>
<gene>
    <name evidence="10" type="ORF">KUCA_T00003617001</name>
</gene>
<evidence type="ECO:0000256" key="3">
    <source>
        <dbReference type="ARBA" id="ARBA00005037"/>
    </source>
</evidence>
<evidence type="ECO:0000313" key="10">
    <source>
        <dbReference type="EMBL" id="CDK27638.1"/>
    </source>
</evidence>
<proteinExistence type="inferred from homology"/>
<reference evidence="10" key="1">
    <citation type="submission" date="2013-12" db="EMBL/GenBank/DDBJ databases">
        <authorList>
            <person name="Genoscope - CEA"/>
        </authorList>
    </citation>
    <scope>NUCLEOTIDE SEQUENCE</scope>
    <source>
        <strain evidence="10">CBS 1993</strain>
    </source>
</reference>
<dbReference type="GO" id="GO:0010181">
    <property type="term" value="F:FMN binding"/>
    <property type="evidence" value="ECO:0007669"/>
    <property type="project" value="InterPro"/>
</dbReference>
<dbReference type="PIRSF" id="PIRSF000190">
    <property type="entry name" value="Pyd_amn-ph_oxd"/>
    <property type="match status" value="1"/>
</dbReference>
<evidence type="ECO:0000259" key="9">
    <source>
        <dbReference type="Pfam" id="PF10590"/>
    </source>
</evidence>
<evidence type="ECO:0000256" key="4">
    <source>
        <dbReference type="ARBA" id="ARBA00012801"/>
    </source>
</evidence>
<dbReference type="GO" id="GO:0008615">
    <property type="term" value="P:pyridoxine biosynthetic process"/>
    <property type="evidence" value="ECO:0007669"/>
    <property type="project" value="InterPro"/>
</dbReference>
<dbReference type="UniPathway" id="UPA01068">
    <property type="reaction ID" value="UER00304"/>
</dbReference>
<dbReference type="InterPro" id="IPR012349">
    <property type="entry name" value="Split_barrel_FMN-bd"/>
</dbReference>
<accession>W6MN20</accession>
<dbReference type="NCBIfam" id="TIGR00558">
    <property type="entry name" value="pdxH"/>
    <property type="match status" value="1"/>
</dbReference>
<dbReference type="HOGENOM" id="CLU_032263_2_0_1"/>